<reference evidence="1 2" key="1">
    <citation type="journal article" date="2013" name="Genome Announc.">
        <title>Complete Genome Sequence of Burkholderia sp. Strain RPE64, Bacterial Symbiont of the Bean Bug Riptortus pedestris.</title>
        <authorList>
            <person name="Shibata T.F."/>
            <person name="Maeda T."/>
            <person name="Nikoh N."/>
            <person name="Yamaguchi K."/>
            <person name="Oshima K."/>
            <person name="Hattori M."/>
            <person name="Nishiyama T."/>
            <person name="Hasebe M."/>
            <person name="Fukatsu T."/>
            <person name="Kikuchi Y."/>
            <person name="Shigenobu S."/>
        </authorList>
    </citation>
    <scope>NUCLEOTIDE SEQUENCE [LARGE SCALE GENOMIC DNA]</scope>
</reference>
<dbReference type="AlphaFoldDB" id="R4WYL8"/>
<name>R4WYL8_9BURK</name>
<keyword evidence="2" id="KW-1185">Reference proteome</keyword>
<dbReference type="EMBL" id="AP013060">
    <property type="protein sequence ID" value="BAN26615.1"/>
    <property type="molecule type" value="Genomic_DNA"/>
</dbReference>
<accession>R4WYL8</accession>
<dbReference type="HOGENOM" id="CLU_3181137_0_0_4"/>
<dbReference type="KEGG" id="buo:BRPE64_CCDS05320"/>
<dbReference type="STRING" id="758793.BRPE64_CCDS05320"/>
<evidence type="ECO:0000313" key="1">
    <source>
        <dbReference type="EMBL" id="BAN26615.1"/>
    </source>
</evidence>
<gene>
    <name evidence="1" type="ORF">BRPE64_CCDS05320</name>
</gene>
<evidence type="ECO:0000313" key="2">
    <source>
        <dbReference type="Proteomes" id="UP000013966"/>
    </source>
</evidence>
<dbReference type="Proteomes" id="UP000013966">
    <property type="component" value="Chromosome 3"/>
</dbReference>
<dbReference type="PATRIC" id="fig|758793.3.peg.4843"/>
<reference evidence="1 2" key="2">
    <citation type="journal article" date="2018" name="Int. J. Syst. Evol. Microbiol.">
        <title>Burkholderia insecticola sp. nov., a gut symbiotic bacterium of the bean bug Riptortus pedestris.</title>
        <authorList>
            <person name="Takeshita K."/>
            <person name="Tamaki H."/>
            <person name="Ohbayashi T."/>
            <person name="Meng X.-Y."/>
            <person name="Sone T."/>
            <person name="Mitani Y."/>
            <person name="Peeters C."/>
            <person name="Kikuchi Y."/>
            <person name="Vandamme P."/>
        </authorList>
    </citation>
    <scope>NUCLEOTIDE SEQUENCE [LARGE SCALE GENOMIC DNA]</scope>
    <source>
        <strain evidence="1">RPE64</strain>
    </source>
</reference>
<sequence>MSDYLGRQRDATFPGIALPWHCNHHWHDCIPNRQFEMLERRALEDA</sequence>
<organism evidence="1 2">
    <name type="scientific">Caballeronia insecticola</name>
    <dbReference type="NCBI Taxonomy" id="758793"/>
    <lineage>
        <taxon>Bacteria</taxon>
        <taxon>Pseudomonadati</taxon>
        <taxon>Pseudomonadota</taxon>
        <taxon>Betaproteobacteria</taxon>
        <taxon>Burkholderiales</taxon>
        <taxon>Burkholderiaceae</taxon>
        <taxon>Caballeronia</taxon>
    </lineage>
</organism>
<protein>
    <submittedName>
        <fullName evidence="1">Uncharacterized protein</fullName>
    </submittedName>
</protein>
<proteinExistence type="predicted"/>